<dbReference type="Gene3D" id="1.10.357.10">
    <property type="entry name" value="Tetracycline Repressor, domain 2"/>
    <property type="match status" value="1"/>
</dbReference>
<proteinExistence type="predicted"/>
<dbReference type="PRINTS" id="PR00455">
    <property type="entry name" value="HTHTETR"/>
</dbReference>
<feature type="domain" description="HTH tetR-type" evidence="4">
    <location>
        <begin position="37"/>
        <end position="97"/>
    </location>
</feature>
<reference evidence="6" key="1">
    <citation type="journal article" date="2019" name="Int. J. Syst. Evol. Microbiol.">
        <title>The Global Catalogue of Microorganisms (GCM) 10K type strain sequencing project: providing services to taxonomists for standard genome sequencing and annotation.</title>
        <authorList>
            <consortium name="The Broad Institute Genomics Platform"/>
            <consortium name="The Broad Institute Genome Sequencing Center for Infectious Disease"/>
            <person name="Wu L."/>
            <person name="Ma J."/>
        </authorList>
    </citation>
    <scope>NUCLEOTIDE SEQUENCE [LARGE SCALE GENOMIC DNA]</scope>
    <source>
        <strain evidence="6">JCM 4505</strain>
    </source>
</reference>
<sequence length="219" mass="22995">MGALTGAATGAGAAPGTAPHAASRTGTGAVPKQARSRVTRRHLLEAAVSCLAEHGWAGSTVAVVAERAGVSRGAAQHHFPTREALFTAAVEYVAEERSTALRELFQAAPAPRPAVVEALVDLYTGALFRAALQLWVAASNEEQLRPQVTELEARVGRETHRIAVELLGADESVPGVRETVQGLLDMARGLGLANVLTDDTARRDRVVAQWSRILDAALG</sequence>
<evidence type="ECO:0000259" key="4">
    <source>
        <dbReference type="PROSITE" id="PS50977"/>
    </source>
</evidence>
<comment type="caution">
    <text evidence="5">The sequence shown here is derived from an EMBL/GenBank/DDBJ whole genome shotgun (WGS) entry which is preliminary data.</text>
</comment>
<dbReference type="InterPro" id="IPR009057">
    <property type="entry name" value="Homeodomain-like_sf"/>
</dbReference>
<name>A0ABP3F7D3_9ACTN</name>
<dbReference type="Proteomes" id="UP001501867">
    <property type="component" value="Unassembled WGS sequence"/>
</dbReference>
<dbReference type="PROSITE" id="PS50977">
    <property type="entry name" value="HTH_TETR_2"/>
    <property type="match status" value="1"/>
</dbReference>
<dbReference type="EMBL" id="BAAABV010000023">
    <property type="protein sequence ID" value="GAA0302784.1"/>
    <property type="molecule type" value="Genomic_DNA"/>
</dbReference>
<feature type="DNA-binding region" description="H-T-H motif" evidence="2">
    <location>
        <begin position="60"/>
        <end position="79"/>
    </location>
</feature>
<dbReference type="PANTHER" id="PTHR30055">
    <property type="entry name" value="HTH-TYPE TRANSCRIPTIONAL REGULATOR RUTR"/>
    <property type="match status" value="1"/>
</dbReference>
<keyword evidence="6" id="KW-1185">Reference proteome</keyword>
<feature type="compositionally biased region" description="Low complexity" evidence="3">
    <location>
        <begin position="1"/>
        <end position="22"/>
    </location>
</feature>
<feature type="region of interest" description="Disordered" evidence="3">
    <location>
        <begin position="1"/>
        <end position="36"/>
    </location>
</feature>
<dbReference type="SUPFAM" id="SSF46689">
    <property type="entry name" value="Homeodomain-like"/>
    <property type="match status" value="1"/>
</dbReference>
<dbReference type="InterPro" id="IPR050109">
    <property type="entry name" value="HTH-type_TetR-like_transc_reg"/>
</dbReference>
<evidence type="ECO:0000256" key="1">
    <source>
        <dbReference type="ARBA" id="ARBA00023125"/>
    </source>
</evidence>
<keyword evidence="1 2" id="KW-0238">DNA-binding</keyword>
<protein>
    <submittedName>
        <fullName evidence="5">TetR/AcrR family transcriptional regulator</fullName>
    </submittedName>
</protein>
<dbReference type="PANTHER" id="PTHR30055:SF226">
    <property type="entry name" value="HTH-TYPE TRANSCRIPTIONAL REGULATOR PKSA"/>
    <property type="match status" value="1"/>
</dbReference>
<evidence type="ECO:0000256" key="2">
    <source>
        <dbReference type="PROSITE-ProRule" id="PRU00335"/>
    </source>
</evidence>
<gene>
    <name evidence="5" type="ORF">GCM10010302_46600</name>
</gene>
<dbReference type="Pfam" id="PF00440">
    <property type="entry name" value="TetR_N"/>
    <property type="match status" value="1"/>
</dbReference>
<organism evidence="5 6">
    <name type="scientific">Streptomyces polychromogenes</name>
    <dbReference type="NCBI Taxonomy" id="67342"/>
    <lineage>
        <taxon>Bacteria</taxon>
        <taxon>Bacillati</taxon>
        <taxon>Actinomycetota</taxon>
        <taxon>Actinomycetes</taxon>
        <taxon>Kitasatosporales</taxon>
        <taxon>Streptomycetaceae</taxon>
        <taxon>Streptomyces</taxon>
    </lineage>
</organism>
<accession>A0ABP3F7D3</accession>
<evidence type="ECO:0000256" key="3">
    <source>
        <dbReference type="SAM" id="MobiDB-lite"/>
    </source>
</evidence>
<evidence type="ECO:0000313" key="5">
    <source>
        <dbReference type="EMBL" id="GAA0302784.1"/>
    </source>
</evidence>
<evidence type="ECO:0000313" key="6">
    <source>
        <dbReference type="Proteomes" id="UP001501867"/>
    </source>
</evidence>
<dbReference type="InterPro" id="IPR001647">
    <property type="entry name" value="HTH_TetR"/>
</dbReference>
<dbReference type="RefSeq" id="WP_344162906.1">
    <property type="nucleotide sequence ID" value="NZ_BAAABV010000023.1"/>
</dbReference>